<comment type="caution">
    <text evidence="2">The sequence shown here is derived from an EMBL/GenBank/DDBJ whole genome shotgun (WGS) entry which is preliminary data.</text>
</comment>
<dbReference type="Proteomes" id="UP000681720">
    <property type="component" value="Unassembled WGS sequence"/>
</dbReference>
<evidence type="ECO:0000313" key="2">
    <source>
        <dbReference type="EMBL" id="CAF5215517.1"/>
    </source>
</evidence>
<reference evidence="2" key="1">
    <citation type="submission" date="2021-02" db="EMBL/GenBank/DDBJ databases">
        <authorList>
            <person name="Nowell W R."/>
        </authorList>
    </citation>
    <scope>NUCLEOTIDE SEQUENCE</scope>
</reference>
<feature type="non-terminal residue" evidence="2">
    <location>
        <position position="1"/>
    </location>
</feature>
<organism evidence="2 3">
    <name type="scientific">Rotaria magnacalcarata</name>
    <dbReference type="NCBI Taxonomy" id="392030"/>
    <lineage>
        <taxon>Eukaryota</taxon>
        <taxon>Metazoa</taxon>
        <taxon>Spiralia</taxon>
        <taxon>Gnathifera</taxon>
        <taxon>Rotifera</taxon>
        <taxon>Eurotatoria</taxon>
        <taxon>Bdelloidea</taxon>
        <taxon>Philodinida</taxon>
        <taxon>Philodinidae</taxon>
        <taxon>Rotaria</taxon>
    </lineage>
</organism>
<evidence type="ECO:0000256" key="1">
    <source>
        <dbReference type="ARBA" id="ARBA00023054"/>
    </source>
</evidence>
<dbReference type="InterPro" id="IPR051627">
    <property type="entry name" value="SLIT-ROBO_RhoGAP"/>
</dbReference>
<protein>
    <submittedName>
        <fullName evidence="2">Uncharacterized protein</fullName>
    </submittedName>
</protein>
<gene>
    <name evidence="2" type="ORF">GIL414_LOCUS81376</name>
</gene>
<dbReference type="PANTHER" id="PTHR14166">
    <property type="entry name" value="SLIT-ROBO RHO GTPASE ACTIVATING PROTEIN"/>
    <property type="match status" value="1"/>
</dbReference>
<evidence type="ECO:0000313" key="3">
    <source>
        <dbReference type="Proteomes" id="UP000681720"/>
    </source>
</evidence>
<proteinExistence type="predicted"/>
<keyword evidence="1" id="KW-0175">Coiled coil</keyword>
<accession>A0A8S3J991</accession>
<sequence>IFKTIEATEQSLMEFINTKNSDVSDLFKDLNLPQNVSKDKRKEIEDYYVEKFKQYTLSSNLIARLQARHDIMQKALGAAPPTNSVEDKNLLRRPIKPKQIGRAPILGRPRLFGGKLLDYIQVTQQHVPLIIS</sequence>
<dbReference type="AlphaFoldDB" id="A0A8S3J991"/>
<dbReference type="EMBL" id="CAJOBJ010357234">
    <property type="protein sequence ID" value="CAF5215517.1"/>
    <property type="molecule type" value="Genomic_DNA"/>
</dbReference>
<feature type="non-terminal residue" evidence="2">
    <location>
        <position position="132"/>
    </location>
</feature>
<name>A0A8S3J991_9BILA</name>